<dbReference type="Proteomes" id="UP000325433">
    <property type="component" value="Unassembled WGS sequence"/>
</dbReference>
<name>A0A5N6WH57_9EURO</name>
<sequence length="162" mass="17807">MTDEPSAMRTLSQNQNGRESSFTAAVRRRDGKCVISGKINGRAKQGNWTSWEAAHIFVAALAVLFLAICHAPTEVNRQQVEVLPICNPTPRDQLLKASVALSTYVADLDLGNMCCELEGTKPVTEMDRSALPQHAPVLALLELIDKVVQIRQIPNTVGTWRD</sequence>
<gene>
    <name evidence="2" type="ORF">BDV41DRAFT_570363</name>
</gene>
<feature type="region of interest" description="Disordered" evidence="1">
    <location>
        <begin position="1"/>
        <end position="22"/>
    </location>
</feature>
<dbReference type="EMBL" id="ML738292">
    <property type="protein sequence ID" value="KAE8320204.1"/>
    <property type="molecule type" value="Genomic_DNA"/>
</dbReference>
<organism evidence="2 3">
    <name type="scientific">Aspergillus transmontanensis</name>
    <dbReference type="NCBI Taxonomy" id="1034304"/>
    <lineage>
        <taxon>Eukaryota</taxon>
        <taxon>Fungi</taxon>
        <taxon>Dikarya</taxon>
        <taxon>Ascomycota</taxon>
        <taxon>Pezizomycotina</taxon>
        <taxon>Eurotiomycetes</taxon>
        <taxon>Eurotiomycetidae</taxon>
        <taxon>Eurotiales</taxon>
        <taxon>Aspergillaceae</taxon>
        <taxon>Aspergillus</taxon>
        <taxon>Aspergillus subgen. Circumdati</taxon>
    </lineage>
</organism>
<keyword evidence="3" id="KW-1185">Reference proteome</keyword>
<reference evidence="3" key="1">
    <citation type="submission" date="2019-04" db="EMBL/GenBank/DDBJ databases">
        <title>Friends and foes A comparative genomics studyof 23 Aspergillus species from section Flavi.</title>
        <authorList>
            <consortium name="DOE Joint Genome Institute"/>
            <person name="Kjaerbolling I."/>
            <person name="Vesth T."/>
            <person name="Frisvad J.C."/>
            <person name="Nybo J.L."/>
            <person name="Theobald S."/>
            <person name="Kildgaard S."/>
            <person name="Isbrandt T."/>
            <person name="Kuo A."/>
            <person name="Sato A."/>
            <person name="Lyhne E.K."/>
            <person name="Kogle M.E."/>
            <person name="Wiebenga A."/>
            <person name="Kun R.S."/>
            <person name="Lubbers R.J."/>
            <person name="Makela M.R."/>
            <person name="Barry K."/>
            <person name="Chovatia M."/>
            <person name="Clum A."/>
            <person name="Daum C."/>
            <person name="Haridas S."/>
            <person name="He G."/>
            <person name="LaButti K."/>
            <person name="Lipzen A."/>
            <person name="Mondo S."/>
            <person name="Riley R."/>
            <person name="Salamov A."/>
            <person name="Simmons B.A."/>
            <person name="Magnuson J.K."/>
            <person name="Henrissat B."/>
            <person name="Mortensen U.H."/>
            <person name="Larsen T.O."/>
            <person name="Devries R.P."/>
            <person name="Grigoriev I.V."/>
            <person name="Machida M."/>
            <person name="Baker S.E."/>
            <person name="Andersen M.R."/>
        </authorList>
    </citation>
    <scope>NUCLEOTIDE SEQUENCE [LARGE SCALE GENOMIC DNA]</scope>
    <source>
        <strain evidence="3">CBS 130015</strain>
    </source>
</reference>
<accession>A0A5N6WH57</accession>
<feature type="compositionally biased region" description="Polar residues" evidence="1">
    <location>
        <begin position="9"/>
        <end position="22"/>
    </location>
</feature>
<evidence type="ECO:0000256" key="1">
    <source>
        <dbReference type="SAM" id="MobiDB-lite"/>
    </source>
</evidence>
<evidence type="ECO:0008006" key="4">
    <source>
        <dbReference type="Google" id="ProtNLM"/>
    </source>
</evidence>
<evidence type="ECO:0000313" key="3">
    <source>
        <dbReference type="Proteomes" id="UP000325433"/>
    </source>
</evidence>
<evidence type="ECO:0000313" key="2">
    <source>
        <dbReference type="EMBL" id="KAE8320204.1"/>
    </source>
</evidence>
<dbReference type="AlphaFoldDB" id="A0A5N6WH57"/>
<protein>
    <recommendedName>
        <fullName evidence="4">HNH nuclease domain-containing protein</fullName>
    </recommendedName>
</protein>
<proteinExistence type="predicted"/>